<name>A0A4R2KXI3_9GAMM</name>
<keyword evidence="4" id="KW-1185">Reference proteome</keyword>
<dbReference type="OrthoDB" id="5496738at2"/>
<dbReference type="RefSeq" id="WP_117314651.1">
    <property type="nucleotide sequence ID" value="NZ_QQSW01000001.1"/>
</dbReference>
<evidence type="ECO:0000256" key="1">
    <source>
        <dbReference type="ARBA" id="ARBA00022679"/>
    </source>
</evidence>
<organism evidence="3 4">
    <name type="scientific">Chromatocurvus halotolerans</name>
    <dbReference type="NCBI Taxonomy" id="1132028"/>
    <lineage>
        <taxon>Bacteria</taxon>
        <taxon>Pseudomonadati</taxon>
        <taxon>Pseudomonadota</taxon>
        <taxon>Gammaproteobacteria</taxon>
        <taxon>Cellvibrionales</taxon>
        <taxon>Halieaceae</taxon>
        <taxon>Chromatocurvus</taxon>
    </lineage>
</organism>
<protein>
    <submittedName>
        <fullName evidence="3">1-acyl-sn-glycerol-3-phosphate acyltransferase</fullName>
    </submittedName>
</protein>
<keyword evidence="1 3" id="KW-0808">Transferase</keyword>
<gene>
    <name evidence="3" type="ORF">EV688_102239</name>
</gene>
<proteinExistence type="predicted"/>
<dbReference type="AlphaFoldDB" id="A0A4R2KXI3"/>
<dbReference type="GO" id="GO:0008374">
    <property type="term" value="F:O-acyltransferase activity"/>
    <property type="evidence" value="ECO:0007669"/>
    <property type="project" value="InterPro"/>
</dbReference>
<dbReference type="Pfam" id="PF03982">
    <property type="entry name" value="DAGAT"/>
    <property type="match status" value="1"/>
</dbReference>
<dbReference type="PANTHER" id="PTHR22753:SF14">
    <property type="entry name" value="MONOACYLGLYCEROL_DIACYLGLYCEROL O-ACYLTRANSFERASE"/>
    <property type="match status" value="1"/>
</dbReference>
<accession>A0A4R2KXI3</accession>
<dbReference type="PANTHER" id="PTHR22753">
    <property type="entry name" value="TRANSMEMBRANE PROTEIN 68"/>
    <property type="match status" value="1"/>
</dbReference>
<dbReference type="Proteomes" id="UP000294980">
    <property type="component" value="Unassembled WGS sequence"/>
</dbReference>
<evidence type="ECO:0000313" key="3">
    <source>
        <dbReference type="EMBL" id="TCO77782.1"/>
    </source>
</evidence>
<evidence type="ECO:0000256" key="2">
    <source>
        <dbReference type="ARBA" id="ARBA00023315"/>
    </source>
</evidence>
<evidence type="ECO:0000313" key="4">
    <source>
        <dbReference type="Proteomes" id="UP000294980"/>
    </source>
</evidence>
<comment type="caution">
    <text evidence="3">The sequence shown here is derived from an EMBL/GenBank/DDBJ whole genome shotgun (WGS) entry which is preliminary data.</text>
</comment>
<dbReference type="CDD" id="cd07987">
    <property type="entry name" value="LPLAT_MGAT-like"/>
    <property type="match status" value="1"/>
</dbReference>
<keyword evidence="2 3" id="KW-0012">Acyltransferase</keyword>
<reference evidence="3 4" key="1">
    <citation type="submission" date="2019-03" db="EMBL/GenBank/DDBJ databases">
        <title>Genomic Encyclopedia of Type Strains, Phase IV (KMG-IV): sequencing the most valuable type-strain genomes for metagenomic binning, comparative biology and taxonomic classification.</title>
        <authorList>
            <person name="Goeker M."/>
        </authorList>
    </citation>
    <scope>NUCLEOTIDE SEQUENCE [LARGE SCALE GENOMIC DNA]</scope>
    <source>
        <strain evidence="3 4">DSM 23344</strain>
    </source>
</reference>
<sequence length="296" mass="33504">MANNPIFRSDNAPLDDPEARRRHIRRALAAKPMGGWELEMLYRLVQAWFKPQVFGADRIPERPCLFVGNHGLFAVDGLIVLPVMLHDYTRFLRPMGDKFLFTDPHIASALLKYGATMGHPDVCRALMSRGHDLLVFPGGAHEAVKAARENYRLQWKDRDGFVRLAAEQGYTIVPFGLVGPDDFYQHLIEGEDLPDTLLGRGFTRVGLLDPDMRRDLIPPLARGMLGSLLPRPEPCYLGFGEAVDLSQHRGRRLAAKTRSAIRERIAGEIDSQLDQLLRLRQNERGRQGILRRLLTL</sequence>
<dbReference type="GO" id="GO:0016020">
    <property type="term" value="C:membrane"/>
    <property type="evidence" value="ECO:0007669"/>
    <property type="project" value="TreeGrafter"/>
</dbReference>
<dbReference type="InterPro" id="IPR007130">
    <property type="entry name" value="DAGAT"/>
</dbReference>
<dbReference type="EMBL" id="SLWX01000002">
    <property type="protein sequence ID" value="TCO77782.1"/>
    <property type="molecule type" value="Genomic_DNA"/>
</dbReference>